<evidence type="ECO:0000256" key="2">
    <source>
        <dbReference type="ARBA" id="ARBA00009410"/>
    </source>
</evidence>
<feature type="domain" description="FAD dependent oxidoreductase" evidence="5">
    <location>
        <begin position="5"/>
        <end position="368"/>
    </location>
</feature>
<dbReference type="InterPro" id="IPR036188">
    <property type="entry name" value="FAD/NAD-bd_sf"/>
</dbReference>
<evidence type="ECO:0000256" key="4">
    <source>
        <dbReference type="ARBA" id="ARBA00023002"/>
    </source>
</evidence>
<dbReference type="Proteomes" id="UP000182985">
    <property type="component" value="Unassembled WGS sequence"/>
</dbReference>
<gene>
    <name evidence="6" type="ORF">BLA27_10475</name>
</gene>
<dbReference type="PANTHER" id="PTHR13847:SF286">
    <property type="entry name" value="D-AMINO ACID DEHYDROGENASE"/>
    <property type="match status" value="1"/>
</dbReference>
<dbReference type="InterPro" id="IPR006076">
    <property type="entry name" value="FAD-dep_OxRdtase"/>
</dbReference>
<evidence type="ECO:0000313" key="6">
    <source>
        <dbReference type="EMBL" id="OIS93718.1"/>
    </source>
</evidence>
<evidence type="ECO:0000259" key="5">
    <source>
        <dbReference type="Pfam" id="PF01266"/>
    </source>
</evidence>
<keyword evidence="7" id="KW-1185">Reference proteome</keyword>
<dbReference type="Pfam" id="PF01266">
    <property type="entry name" value="DAO"/>
    <property type="match status" value="1"/>
</dbReference>
<comment type="similarity">
    <text evidence="2">Belongs to the DadA oxidoreductase family.</text>
</comment>
<name>A0A1J6I7A2_9HYPH</name>
<dbReference type="GO" id="GO:0016491">
    <property type="term" value="F:oxidoreductase activity"/>
    <property type="evidence" value="ECO:0007669"/>
    <property type="project" value="UniProtKB-KW"/>
</dbReference>
<evidence type="ECO:0000313" key="7">
    <source>
        <dbReference type="Proteomes" id="UP000182985"/>
    </source>
</evidence>
<dbReference type="SUPFAM" id="SSF51905">
    <property type="entry name" value="FAD/NAD(P)-binding domain"/>
    <property type="match status" value="1"/>
</dbReference>
<dbReference type="OrthoDB" id="9799943at2"/>
<keyword evidence="3" id="KW-0285">Flavoprotein</keyword>
<sequence length="387" mass="42086">MALYDVAIVGGGIIGLAHAYAAAVRGKKVIVLDRDAQSNGASIRNFGFVTITGQAAGDCWTKARRSREIWEDVANAARIDILQRGMLLAARHGPAETLIDAFLETDMGAECRKIATGDAQKLVPALRKEAAQFAMFSPHEIRVESREALPRMVAFLREKLGVVFQWNTDVYAVNTPSILTSNGVVKAETAVICPGDDFTGLFADRLRKYELTRCKLQMLRVTTQLHKAFEPTILSELSLARSSGYAGLPGLDELQHQLNCEMPDQRANDIHLIVAQSSDGSLVVGDSHHYARTPDPFGSAEVEEFMLAELDRVLKLPGRSVSARWIGTYASAPGRWRVTDQPSDAARVVVVTSGCGASTCFAIAEETIEDLFGSQTVPMKSPVPQLD</sequence>
<keyword evidence="4" id="KW-0560">Oxidoreductase</keyword>
<dbReference type="AlphaFoldDB" id="A0A1J6I7A2"/>
<evidence type="ECO:0000256" key="1">
    <source>
        <dbReference type="ARBA" id="ARBA00001974"/>
    </source>
</evidence>
<dbReference type="InterPro" id="IPR017741">
    <property type="entry name" value="FAD-dependent_OxRdtase_HpnW"/>
</dbReference>
<dbReference type="EMBL" id="MOEC01000008">
    <property type="protein sequence ID" value="OIS93718.1"/>
    <property type="molecule type" value="Genomic_DNA"/>
</dbReference>
<dbReference type="Gene3D" id="3.50.50.60">
    <property type="entry name" value="FAD/NAD(P)-binding domain"/>
    <property type="match status" value="1"/>
</dbReference>
<comment type="caution">
    <text evidence="6">The sequence shown here is derived from an EMBL/GenBank/DDBJ whole genome shotgun (WGS) entry which is preliminary data.</text>
</comment>
<protein>
    <submittedName>
        <fullName evidence="6">FAD-dependent oxidoreductase</fullName>
    </submittedName>
</protein>
<dbReference type="PANTHER" id="PTHR13847">
    <property type="entry name" value="SARCOSINE DEHYDROGENASE-RELATED"/>
    <property type="match status" value="1"/>
</dbReference>
<dbReference type="Gene3D" id="3.30.9.10">
    <property type="entry name" value="D-Amino Acid Oxidase, subunit A, domain 2"/>
    <property type="match status" value="1"/>
</dbReference>
<proteinExistence type="inferred from homology"/>
<comment type="cofactor">
    <cofactor evidence="1">
        <name>FAD</name>
        <dbReference type="ChEBI" id="CHEBI:57692"/>
    </cofactor>
</comment>
<dbReference type="GO" id="GO:0005737">
    <property type="term" value="C:cytoplasm"/>
    <property type="evidence" value="ECO:0007669"/>
    <property type="project" value="TreeGrafter"/>
</dbReference>
<dbReference type="NCBIfam" id="TIGR03364">
    <property type="entry name" value="HpnW_proposed"/>
    <property type="match status" value="1"/>
</dbReference>
<accession>A0A1J6I7A2</accession>
<reference evidence="6 7" key="1">
    <citation type="submission" date="2016-10" db="EMBL/GenBank/DDBJ databases">
        <title>The Draft Genome Sequence of the Potato Rhizosphere Bacteria Ochrobactrum sp. IPA7.2.</title>
        <authorList>
            <person name="Gogoleva N.E."/>
            <person name="Khlopko Y.A."/>
            <person name="Burygin G.L."/>
            <person name="Plotnikov A.O."/>
        </authorList>
    </citation>
    <scope>NUCLEOTIDE SEQUENCE [LARGE SCALE GENOMIC DNA]</scope>
    <source>
        <strain evidence="6 7">IPA7.2</strain>
    </source>
</reference>
<dbReference type="RefSeq" id="WP_071631702.1">
    <property type="nucleotide sequence ID" value="NZ_JBCAUP010000005.1"/>
</dbReference>
<evidence type="ECO:0000256" key="3">
    <source>
        <dbReference type="ARBA" id="ARBA00022630"/>
    </source>
</evidence>
<organism evidence="6 7">
    <name type="scientific">Brucella cytisi</name>
    <dbReference type="NCBI Taxonomy" id="407152"/>
    <lineage>
        <taxon>Bacteria</taxon>
        <taxon>Pseudomonadati</taxon>
        <taxon>Pseudomonadota</taxon>
        <taxon>Alphaproteobacteria</taxon>
        <taxon>Hyphomicrobiales</taxon>
        <taxon>Brucellaceae</taxon>
        <taxon>Brucella/Ochrobactrum group</taxon>
        <taxon>Brucella</taxon>
    </lineage>
</organism>